<dbReference type="Proteomes" id="UP000217889">
    <property type="component" value="Chromosome"/>
</dbReference>
<evidence type="ECO:0000256" key="5">
    <source>
        <dbReference type="SAM" id="MobiDB-lite"/>
    </source>
</evidence>
<keyword evidence="2 6" id="KW-0812">Transmembrane</keyword>
<evidence type="ECO:0000256" key="1">
    <source>
        <dbReference type="ARBA" id="ARBA00004141"/>
    </source>
</evidence>
<dbReference type="AlphaFoldDB" id="A0A291GTE4"/>
<evidence type="ECO:0000313" key="8">
    <source>
        <dbReference type="EMBL" id="ATG53467.1"/>
    </source>
</evidence>
<feature type="transmembrane region" description="Helical" evidence="6">
    <location>
        <begin position="177"/>
        <end position="196"/>
    </location>
</feature>
<feature type="region of interest" description="Disordered" evidence="5">
    <location>
        <begin position="1"/>
        <end position="72"/>
    </location>
</feature>
<dbReference type="EMBL" id="CP023564">
    <property type="protein sequence ID" value="ATG53467.1"/>
    <property type="molecule type" value="Genomic_DNA"/>
</dbReference>
<evidence type="ECO:0000256" key="2">
    <source>
        <dbReference type="ARBA" id="ARBA00022692"/>
    </source>
</evidence>
<evidence type="ECO:0000313" key="9">
    <source>
        <dbReference type="Proteomes" id="UP000217889"/>
    </source>
</evidence>
<evidence type="ECO:0000259" key="7">
    <source>
        <dbReference type="Pfam" id="PF13515"/>
    </source>
</evidence>
<name>A0A291GTE4_9MICO</name>
<feature type="transmembrane region" description="Helical" evidence="6">
    <location>
        <begin position="203"/>
        <end position="220"/>
    </location>
</feature>
<organism evidence="8 9">
    <name type="scientific">Brachybacterium ginsengisoli</name>
    <dbReference type="NCBI Taxonomy" id="1331682"/>
    <lineage>
        <taxon>Bacteria</taxon>
        <taxon>Bacillati</taxon>
        <taxon>Actinomycetota</taxon>
        <taxon>Actinomycetes</taxon>
        <taxon>Micrococcales</taxon>
        <taxon>Dermabacteraceae</taxon>
        <taxon>Brachybacterium</taxon>
    </lineage>
</organism>
<dbReference type="InterPro" id="IPR049453">
    <property type="entry name" value="Memb_transporter_dom"/>
</dbReference>
<dbReference type="Pfam" id="PF13515">
    <property type="entry name" value="FUSC_2"/>
    <property type="match status" value="1"/>
</dbReference>
<evidence type="ECO:0000256" key="4">
    <source>
        <dbReference type="ARBA" id="ARBA00023136"/>
    </source>
</evidence>
<comment type="subcellular location">
    <subcellularLocation>
        <location evidence="1">Membrane</location>
        <topology evidence="1">Multi-pass membrane protein</topology>
    </subcellularLocation>
</comment>
<feature type="transmembrane region" description="Helical" evidence="6">
    <location>
        <begin position="267"/>
        <end position="286"/>
    </location>
</feature>
<keyword evidence="3 6" id="KW-1133">Transmembrane helix</keyword>
<accession>A0A291GTE4</accession>
<evidence type="ECO:0000256" key="3">
    <source>
        <dbReference type="ARBA" id="ARBA00022989"/>
    </source>
</evidence>
<dbReference type="OrthoDB" id="4989419at2"/>
<feature type="transmembrane region" description="Helical" evidence="6">
    <location>
        <begin position="226"/>
        <end position="246"/>
    </location>
</feature>
<sequence>MQDERGAGRTGWIVPPAAGSRGLGSGPGPTLEGAPLAAPRGRPPVPVDHRHQRRDGPRPVPRCRLGRSTVPAAPPRIQDSVRRLVSLGPSRVDHVPALRISLGLALPLTVLLLTGRIEWAMYVGFGAFTGIYSRYEPTALRFRRQSTAGVMLVVCVTLGASLAQLGEVLPPVAESWTTLMVSAVVAGLAATLVMVAGLKPGGAIFPLFAIAAIGAAPPAAPIWVALLVSASAAALCVGLGLLGHWAGERHPGAGTDPPRERWTRGQMVSEFARFAAVAAVAGAVGLASGLPYPYWAQIAAITLLTPPGRTLQVERGLQRVIGTVLGIGTTAFLLSFPAEPWQLVAWVVILQFLAEMYVLRNYAFALLFITPLALLMVQLGHPQPVGPMLAARVLETAIGAVVGIAGVVLVALWDRRATARASVPERV</sequence>
<dbReference type="GO" id="GO:0016020">
    <property type="term" value="C:membrane"/>
    <property type="evidence" value="ECO:0007669"/>
    <property type="project" value="UniProtKB-SubCell"/>
</dbReference>
<reference evidence="8 9" key="1">
    <citation type="journal article" date="2014" name="Int. J. Syst. Evol. Microbiol.">
        <title>Brachybacterium ginsengisoli sp. nov., isolated from soil of a ginseng field.</title>
        <authorList>
            <person name="Hoang V.A."/>
            <person name="Kim Y.J."/>
            <person name="Nguyen N.L."/>
            <person name="Yang D.C."/>
        </authorList>
    </citation>
    <scope>NUCLEOTIDE SEQUENCE [LARGE SCALE GENOMIC DNA]</scope>
    <source>
        <strain evidence="8 9">DCY80</strain>
    </source>
</reference>
<feature type="transmembrane region" description="Helical" evidence="6">
    <location>
        <begin position="364"/>
        <end position="381"/>
    </location>
</feature>
<proteinExistence type="predicted"/>
<feature type="transmembrane region" description="Helical" evidence="6">
    <location>
        <begin position="393"/>
        <end position="413"/>
    </location>
</feature>
<evidence type="ECO:0000256" key="6">
    <source>
        <dbReference type="SAM" id="Phobius"/>
    </source>
</evidence>
<feature type="transmembrane region" description="Helical" evidence="6">
    <location>
        <begin position="320"/>
        <end position="337"/>
    </location>
</feature>
<keyword evidence="9" id="KW-1185">Reference proteome</keyword>
<gene>
    <name evidence="8" type="ORF">CFK41_00750</name>
</gene>
<protein>
    <submittedName>
        <fullName evidence="8">FUSC family protein</fullName>
    </submittedName>
</protein>
<feature type="transmembrane region" description="Helical" evidence="6">
    <location>
        <begin position="147"/>
        <end position="165"/>
    </location>
</feature>
<feature type="domain" description="Integral membrane bound transporter" evidence="7">
    <location>
        <begin position="281"/>
        <end position="405"/>
    </location>
</feature>
<dbReference type="KEGG" id="bgg:CFK41_00750"/>
<keyword evidence="4 6" id="KW-0472">Membrane</keyword>